<name>A0A9W6W4P6_9ACTN</name>
<dbReference type="Gene3D" id="2.40.37.20">
    <property type="entry name" value="D-serine dehydratase-like domain"/>
    <property type="match status" value="1"/>
</dbReference>
<dbReference type="InterPro" id="IPR029066">
    <property type="entry name" value="PLP-binding_barrel"/>
</dbReference>
<keyword evidence="2" id="KW-0456">Lyase</keyword>
<dbReference type="Pfam" id="PF14031">
    <property type="entry name" value="D-ser_dehydrat"/>
    <property type="match status" value="1"/>
</dbReference>
<reference evidence="4" key="1">
    <citation type="submission" date="2023-03" db="EMBL/GenBank/DDBJ databases">
        <title>Actinorhabdospora filicis NBRC 111898.</title>
        <authorList>
            <person name="Ichikawa N."/>
            <person name="Sato H."/>
            <person name="Tonouchi N."/>
        </authorList>
    </citation>
    <scope>NUCLEOTIDE SEQUENCE</scope>
    <source>
        <strain evidence="4">NBRC 111898</strain>
    </source>
</reference>
<dbReference type="InterPro" id="IPR051466">
    <property type="entry name" value="D-amino_acid_metab_enzyme"/>
</dbReference>
<dbReference type="InterPro" id="IPR001608">
    <property type="entry name" value="Ala_racemase_N"/>
</dbReference>
<dbReference type="PANTHER" id="PTHR28004:SF8">
    <property type="entry name" value="D-SERINE DEAMINASE"/>
    <property type="match status" value="1"/>
</dbReference>
<evidence type="ECO:0000256" key="1">
    <source>
        <dbReference type="ARBA" id="ARBA00005323"/>
    </source>
</evidence>
<dbReference type="GO" id="GO:0016829">
    <property type="term" value="F:lyase activity"/>
    <property type="evidence" value="ECO:0007669"/>
    <property type="project" value="UniProtKB-KW"/>
</dbReference>
<gene>
    <name evidence="4" type="ORF">Afil01_42990</name>
</gene>
<dbReference type="RefSeq" id="WP_285664642.1">
    <property type="nucleotide sequence ID" value="NZ_BSTX01000003.1"/>
</dbReference>
<protein>
    <submittedName>
        <fullName evidence="4">Alanine racemase</fullName>
    </submittedName>
</protein>
<dbReference type="Proteomes" id="UP001165079">
    <property type="component" value="Unassembled WGS sequence"/>
</dbReference>
<dbReference type="AlphaFoldDB" id="A0A9W6W4P6"/>
<accession>A0A9W6W4P6</accession>
<dbReference type="Gene3D" id="3.20.20.10">
    <property type="entry name" value="Alanine racemase"/>
    <property type="match status" value="1"/>
</dbReference>
<sequence>MLDESILRGERDIRLDWRWKAVPPSAHGLTLDEWLATRPRLDDLGTPLLTLDADALAHNITAMAAWCAERGVLHAPHGKTTMAPAIWDRQLRAGAHALSLATVPQLRVARAFGVPRVLLANELADAASARWIAEGDTEVWCLVDSADGVAVLDAAGAPLRVLVELSAPGGRAGARSVEDAREVAAAVTASRNLSLAGVSGWDGGVAHDASAADLAKVDDLLNGLRTLHESLDYGVDRPIVTAGGSVYFDQVADHLAGLAGADVLVRSGSYVTHDDGTYAELSPGLRGHSGPALRPALRAYGRVISRPEPDLAIVDAGRRDVPFDNGLPIPLDLPGARVTQLNDQHIFLAGELDGVRVGDRVRFGISHPCTAFDKWDLIPVLDAEGVVVDAIRTYFG</sequence>
<dbReference type="InterPro" id="IPR042208">
    <property type="entry name" value="D-ser_dehydrat-like_sf"/>
</dbReference>
<evidence type="ECO:0000313" key="5">
    <source>
        <dbReference type="Proteomes" id="UP001165079"/>
    </source>
</evidence>
<evidence type="ECO:0000313" key="4">
    <source>
        <dbReference type="EMBL" id="GLZ79492.1"/>
    </source>
</evidence>
<dbReference type="EMBL" id="BSTX01000003">
    <property type="protein sequence ID" value="GLZ79492.1"/>
    <property type="molecule type" value="Genomic_DNA"/>
</dbReference>
<proteinExistence type="inferred from homology"/>
<feature type="domain" description="D-serine dehydratase-like" evidence="3">
    <location>
        <begin position="296"/>
        <end position="382"/>
    </location>
</feature>
<comment type="caution">
    <text evidence="4">The sequence shown here is derived from an EMBL/GenBank/DDBJ whole genome shotgun (WGS) entry which is preliminary data.</text>
</comment>
<comment type="similarity">
    <text evidence="1">Belongs to the DSD1 family.</text>
</comment>
<dbReference type="PANTHER" id="PTHR28004">
    <property type="entry name" value="ZGC:162816-RELATED"/>
    <property type="match status" value="1"/>
</dbReference>
<dbReference type="SMART" id="SM01119">
    <property type="entry name" value="D-ser_dehydrat"/>
    <property type="match status" value="1"/>
</dbReference>
<dbReference type="SUPFAM" id="SSF51419">
    <property type="entry name" value="PLP-binding barrel"/>
    <property type="match status" value="1"/>
</dbReference>
<organism evidence="4 5">
    <name type="scientific">Actinorhabdospora filicis</name>
    <dbReference type="NCBI Taxonomy" id="1785913"/>
    <lineage>
        <taxon>Bacteria</taxon>
        <taxon>Bacillati</taxon>
        <taxon>Actinomycetota</taxon>
        <taxon>Actinomycetes</taxon>
        <taxon>Micromonosporales</taxon>
        <taxon>Micromonosporaceae</taxon>
        <taxon>Actinorhabdospora</taxon>
    </lineage>
</organism>
<dbReference type="Pfam" id="PF01168">
    <property type="entry name" value="Ala_racemase_N"/>
    <property type="match status" value="1"/>
</dbReference>
<evidence type="ECO:0000259" key="3">
    <source>
        <dbReference type="SMART" id="SM01119"/>
    </source>
</evidence>
<dbReference type="InterPro" id="IPR026956">
    <property type="entry name" value="D-ser_dehydrat-like_dom"/>
</dbReference>
<evidence type="ECO:0000256" key="2">
    <source>
        <dbReference type="ARBA" id="ARBA00023239"/>
    </source>
</evidence>
<keyword evidence="5" id="KW-1185">Reference proteome</keyword>